<keyword evidence="3" id="KW-1185">Reference proteome</keyword>
<dbReference type="Proteomes" id="UP000007635">
    <property type="component" value="Chromosome XI"/>
</dbReference>
<proteinExistence type="predicted"/>
<dbReference type="Ensembl" id="ENSGACT00000054991.1">
    <property type="protein sequence ID" value="ENSGACP00000034298.1"/>
    <property type="gene ID" value="ENSGACG00000029199.1"/>
</dbReference>
<accession>A0AAQ4P8M9</accession>
<reference evidence="2 3" key="1">
    <citation type="journal article" date="2021" name="G3 (Bethesda)">
        <title>Improved contiguity of the threespine stickleback genome using long-read sequencing.</title>
        <authorList>
            <person name="Nath S."/>
            <person name="Shaw D.E."/>
            <person name="White M.A."/>
        </authorList>
    </citation>
    <scope>NUCLEOTIDE SEQUENCE [LARGE SCALE GENOMIC DNA]</scope>
    <source>
        <strain evidence="2 3">Lake Benthic</strain>
    </source>
</reference>
<sequence length="276" mass="31110">MSRKGAFAGCICRSPDVEQIVLQWAVRMLRWSHAATSNTFSGSEPTVSAVVLHYSQQLKYIWGMDGGSSGPPIQVCPRWRIVPQSVFRRCDLERPLALLHRKVKKMMMKGIVVLLCTALTCVAQKWNKGSSRWDPKEHTSAETCSNLTQVLDNWKYAILTQVKDLLINDPASVLPEYSRIQPLSDALRDLYRHFNTLKDELGKLTSKLDSVEGFVDNLKDGRLSVAQRPVQRLPPPIGLRSPLRAQIRAPDKGTIKGSKVIRARRRGPQRPETDQC</sequence>
<feature type="compositionally biased region" description="Basic residues" evidence="1">
    <location>
        <begin position="259"/>
        <end position="268"/>
    </location>
</feature>
<evidence type="ECO:0000256" key="1">
    <source>
        <dbReference type="SAM" id="MobiDB-lite"/>
    </source>
</evidence>
<protein>
    <submittedName>
        <fullName evidence="2">Uncharacterized protein</fullName>
    </submittedName>
</protein>
<dbReference type="PANTHER" id="PTHR41693:SF2">
    <property type="entry name" value="BIOGENESIS OF LYSOSOME-RELATED ORGANELLES COMPLEX 1 SUBUNIT 2"/>
    <property type="match status" value="1"/>
</dbReference>
<reference evidence="2" key="2">
    <citation type="submission" date="2025-08" db="UniProtKB">
        <authorList>
            <consortium name="Ensembl"/>
        </authorList>
    </citation>
    <scope>IDENTIFICATION</scope>
</reference>
<feature type="region of interest" description="Disordered" evidence="1">
    <location>
        <begin position="254"/>
        <end position="276"/>
    </location>
</feature>
<name>A0AAQ4P8M9_GASAC</name>
<dbReference type="AlphaFoldDB" id="A0AAQ4P8M9"/>
<dbReference type="GeneTree" id="ENSGT00410000026495"/>
<dbReference type="PANTHER" id="PTHR41693">
    <property type="entry name" value="HEME-BINDING PROTEIN 1"/>
    <property type="match status" value="1"/>
</dbReference>
<reference evidence="2" key="3">
    <citation type="submission" date="2025-09" db="UniProtKB">
        <authorList>
            <consortium name="Ensembl"/>
        </authorList>
    </citation>
    <scope>IDENTIFICATION</scope>
</reference>
<evidence type="ECO:0000313" key="3">
    <source>
        <dbReference type="Proteomes" id="UP000007635"/>
    </source>
</evidence>
<organism evidence="2 3">
    <name type="scientific">Gasterosteus aculeatus aculeatus</name>
    <name type="common">three-spined stickleback</name>
    <dbReference type="NCBI Taxonomy" id="481459"/>
    <lineage>
        <taxon>Eukaryota</taxon>
        <taxon>Metazoa</taxon>
        <taxon>Chordata</taxon>
        <taxon>Craniata</taxon>
        <taxon>Vertebrata</taxon>
        <taxon>Euteleostomi</taxon>
        <taxon>Actinopterygii</taxon>
        <taxon>Neopterygii</taxon>
        <taxon>Teleostei</taxon>
        <taxon>Neoteleostei</taxon>
        <taxon>Acanthomorphata</taxon>
        <taxon>Eupercaria</taxon>
        <taxon>Perciformes</taxon>
        <taxon>Cottioidei</taxon>
        <taxon>Gasterosteales</taxon>
        <taxon>Gasterosteidae</taxon>
        <taxon>Gasterosteus</taxon>
    </lineage>
</organism>
<evidence type="ECO:0000313" key="2">
    <source>
        <dbReference type="Ensembl" id="ENSGACP00000034298.1"/>
    </source>
</evidence>